<evidence type="ECO:0008006" key="4">
    <source>
        <dbReference type="Google" id="ProtNLM"/>
    </source>
</evidence>
<name>A0A9P5X497_9AGAR</name>
<reference evidence="2" key="1">
    <citation type="submission" date="2020-11" db="EMBL/GenBank/DDBJ databases">
        <authorList>
            <consortium name="DOE Joint Genome Institute"/>
            <person name="Ahrendt S."/>
            <person name="Riley R."/>
            <person name="Andreopoulos W."/>
            <person name="Labutti K."/>
            <person name="Pangilinan J."/>
            <person name="Ruiz-Duenas F.J."/>
            <person name="Barrasa J.M."/>
            <person name="Sanchez-Garcia M."/>
            <person name="Camarero S."/>
            <person name="Miyauchi S."/>
            <person name="Serrano A."/>
            <person name="Linde D."/>
            <person name="Babiker R."/>
            <person name="Drula E."/>
            <person name="Ayuso-Fernandez I."/>
            <person name="Pacheco R."/>
            <person name="Padilla G."/>
            <person name="Ferreira P."/>
            <person name="Barriuso J."/>
            <person name="Kellner H."/>
            <person name="Castanera R."/>
            <person name="Alfaro M."/>
            <person name="Ramirez L."/>
            <person name="Pisabarro A.G."/>
            <person name="Kuo A."/>
            <person name="Tritt A."/>
            <person name="Lipzen A."/>
            <person name="He G."/>
            <person name="Yan M."/>
            <person name="Ng V."/>
            <person name="Cullen D."/>
            <person name="Martin F."/>
            <person name="Rosso M.-N."/>
            <person name="Henrissat B."/>
            <person name="Hibbett D."/>
            <person name="Martinez A.T."/>
            <person name="Grigoriev I.V."/>
        </authorList>
    </citation>
    <scope>NUCLEOTIDE SEQUENCE</scope>
    <source>
        <strain evidence="2">MF-IS2</strain>
    </source>
</reference>
<gene>
    <name evidence="2" type="ORF">P691DRAFT_786545</name>
</gene>
<comment type="caution">
    <text evidence="2">The sequence shown here is derived from an EMBL/GenBank/DDBJ whole genome shotgun (WGS) entry which is preliminary data.</text>
</comment>
<keyword evidence="3" id="KW-1185">Reference proteome</keyword>
<dbReference type="EMBL" id="MU151367">
    <property type="protein sequence ID" value="KAF9444543.1"/>
    <property type="molecule type" value="Genomic_DNA"/>
</dbReference>
<proteinExistence type="predicted"/>
<feature type="transmembrane region" description="Helical" evidence="1">
    <location>
        <begin position="352"/>
        <end position="372"/>
    </location>
</feature>
<keyword evidence="1" id="KW-0472">Membrane</keyword>
<accession>A0A9P5X497</accession>
<feature type="transmembrane region" description="Helical" evidence="1">
    <location>
        <begin position="53"/>
        <end position="77"/>
    </location>
</feature>
<sequence length="423" mass="46457">MAIKEAKAIMTTIAVIWHSSATLVAKDVVLVSTATSGLLAQIKHFVSRSTTTYYRVAFSSLLLLMAMGAIGPAVIIVNTVLMAEPETIQLSDLTLVDMFGFVNSSFVTVSSGSQERASDRADLVLRMEVVENYTYGYQTSNPRLLIPWPQQGFQDGLHYTTDVISYNYECSWYAPQGNLTVGGVEPLQDYVLDVNGTAWGMETVGSNMPIVFSRIDPTGSRFVFPLTMFSPPVLPRHSTSPISGYLFMRGRDVGDPVMGPALVWATRPNYSDGPDITYITDKLFWDPSTNTQFPPPKINDNMNAYMQIAAKAYLGGLVTTEDSSNQVSQRKWIPQNASFQQQQPVLTASAPFLLLQGIIFGCASALLSGLLIMTRNVDLRPFDLHTLTVRGENSILSQYKSGTISQRLVSGMDGETQPPLMDQ</sequence>
<protein>
    <recommendedName>
        <fullName evidence="4">Transmembrane protein</fullName>
    </recommendedName>
</protein>
<dbReference type="Proteomes" id="UP000807342">
    <property type="component" value="Unassembled WGS sequence"/>
</dbReference>
<evidence type="ECO:0000313" key="3">
    <source>
        <dbReference type="Proteomes" id="UP000807342"/>
    </source>
</evidence>
<evidence type="ECO:0000313" key="2">
    <source>
        <dbReference type="EMBL" id="KAF9444543.1"/>
    </source>
</evidence>
<keyword evidence="1" id="KW-0812">Transmembrane</keyword>
<keyword evidence="1" id="KW-1133">Transmembrane helix</keyword>
<organism evidence="2 3">
    <name type="scientific">Macrolepiota fuliginosa MF-IS2</name>
    <dbReference type="NCBI Taxonomy" id="1400762"/>
    <lineage>
        <taxon>Eukaryota</taxon>
        <taxon>Fungi</taxon>
        <taxon>Dikarya</taxon>
        <taxon>Basidiomycota</taxon>
        <taxon>Agaricomycotina</taxon>
        <taxon>Agaricomycetes</taxon>
        <taxon>Agaricomycetidae</taxon>
        <taxon>Agaricales</taxon>
        <taxon>Agaricineae</taxon>
        <taxon>Agaricaceae</taxon>
        <taxon>Macrolepiota</taxon>
    </lineage>
</organism>
<dbReference type="AlphaFoldDB" id="A0A9P5X497"/>
<evidence type="ECO:0000256" key="1">
    <source>
        <dbReference type="SAM" id="Phobius"/>
    </source>
</evidence>